<evidence type="ECO:0000313" key="1">
    <source>
        <dbReference type="EMBL" id="KAL0568648.1"/>
    </source>
</evidence>
<organism evidence="1 2">
    <name type="scientific">Marasmius crinis-equi</name>
    <dbReference type="NCBI Taxonomy" id="585013"/>
    <lineage>
        <taxon>Eukaryota</taxon>
        <taxon>Fungi</taxon>
        <taxon>Dikarya</taxon>
        <taxon>Basidiomycota</taxon>
        <taxon>Agaricomycotina</taxon>
        <taxon>Agaricomycetes</taxon>
        <taxon>Agaricomycetidae</taxon>
        <taxon>Agaricales</taxon>
        <taxon>Marasmiineae</taxon>
        <taxon>Marasmiaceae</taxon>
        <taxon>Marasmius</taxon>
    </lineage>
</organism>
<comment type="caution">
    <text evidence="1">The sequence shown here is derived from an EMBL/GenBank/DDBJ whole genome shotgun (WGS) entry which is preliminary data.</text>
</comment>
<dbReference type="EMBL" id="JBAHYK010001288">
    <property type="protein sequence ID" value="KAL0568648.1"/>
    <property type="molecule type" value="Genomic_DNA"/>
</dbReference>
<name>A0ABR3F0D6_9AGAR</name>
<keyword evidence="2" id="KW-1185">Reference proteome</keyword>
<dbReference type="Proteomes" id="UP001465976">
    <property type="component" value="Unassembled WGS sequence"/>
</dbReference>
<sequence>MDGLTRNQTPIDPFLLKIALKRYPTIQKAISAVIHLEKQPKGLDLTQNEPGWTLIYALGSLVHAMRHSGSHTASDAVGKIKAHWEFHIAPWLAALLRVITFDASRTQNATEIIEHALIVIPQLITCNARTTGGFEPTDGSHWMHEQAMYLRPLLIRLWFNLLHERHRETRNWTLSLSYYGNGLYSRFMRRFSDPS</sequence>
<proteinExistence type="predicted"/>
<evidence type="ECO:0000313" key="2">
    <source>
        <dbReference type="Proteomes" id="UP001465976"/>
    </source>
</evidence>
<reference evidence="1 2" key="1">
    <citation type="submission" date="2024-02" db="EMBL/GenBank/DDBJ databases">
        <title>A draft genome for the cacao thread blight pathogen Marasmius crinis-equi.</title>
        <authorList>
            <person name="Cohen S.P."/>
            <person name="Baruah I.K."/>
            <person name="Amoako-Attah I."/>
            <person name="Bukari Y."/>
            <person name="Meinhardt L.W."/>
            <person name="Bailey B.A."/>
        </authorList>
    </citation>
    <scope>NUCLEOTIDE SEQUENCE [LARGE SCALE GENOMIC DNA]</scope>
    <source>
        <strain evidence="1 2">GH-76</strain>
    </source>
</reference>
<gene>
    <name evidence="1" type="ORF">V5O48_013333</name>
</gene>
<protein>
    <submittedName>
        <fullName evidence="1">Uncharacterized protein</fullName>
    </submittedName>
</protein>
<accession>A0ABR3F0D6</accession>